<dbReference type="PROSITE" id="PS51986">
    <property type="entry name" value="GS_BETA_GRASP"/>
    <property type="match status" value="1"/>
</dbReference>
<evidence type="ECO:0000256" key="3">
    <source>
        <dbReference type="ARBA" id="ARBA00022598"/>
    </source>
</evidence>
<evidence type="ECO:0000313" key="11">
    <source>
        <dbReference type="Proteomes" id="UP000240461"/>
    </source>
</evidence>
<dbReference type="SUPFAM" id="SSF54368">
    <property type="entry name" value="Glutamine synthetase, N-terminal domain"/>
    <property type="match status" value="1"/>
</dbReference>
<dbReference type="KEGG" id="vg:80514093"/>
<proteinExistence type="inferred from homology"/>
<dbReference type="PROSITE" id="PS51987">
    <property type="entry name" value="GS_CATALYTIC"/>
    <property type="match status" value="1"/>
</dbReference>
<dbReference type="InterPro" id="IPR008146">
    <property type="entry name" value="Gln_synth_cat_dom"/>
</dbReference>
<dbReference type="InterPro" id="IPR027303">
    <property type="entry name" value="Gln_synth_gly_rich_site"/>
</dbReference>
<dbReference type="InterPro" id="IPR014746">
    <property type="entry name" value="Gln_synth/guanido_kin_cat_dom"/>
</dbReference>
<dbReference type="FunFam" id="3.30.590.10:FF:000004">
    <property type="entry name" value="Glutamine synthetase"/>
    <property type="match status" value="1"/>
</dbReference>
<dbReference type="PANTHER" id="PTHR20852">
    <property type="entry name" value="GLUTAMINE SYNTHETASE"/>
    <property type="match status" value="1"/>
</dbReference>
<dbReference type="SMART" id="SM01230">
    <property type="entry name" value="Gln-synt_C"/>
    <property type="match status" value="1"/>
</dbReference>
<dbReference type="Gene3D" id="3.10.20.70">
    <property type="entry name" value="Glutamine synthetase, N-terminal domain"/>
    <property type="match status" value="1"/>
</dbReference>
<evidence type="ECO:0000256" key="2">
    <source>
        <dbReference type="ARBA" id="ARBA00012937"/>
    </source>
</evidence>
<evidence type="ECO:0000259" key="9">
    <source>
        <dbReference type="PROSITE" id="PS51987"/>
    </source>
</evidence>
<dbReference type="InterPro" id="IPR008147">
    <property type="entry name" value="Gln_synt_N"/>
</dbReference>
<keyword evidence="3" id="KW-0436">Ligase</keyword>
<dbReference type="GO" id="GO:0006542">
    <property type="term" value="P:glutamine biosynthetic process"/>
    <property type="evidence" value="ECO:0007669"/>
    <property type="project" value="InterPro"/>
</dbReference>
<sequence length="369" mass="42172">MSENSFERSDESNEQFNEQLNEQFDKQSCTTRYYFIVEYVWIGGNGELRSKTRVLYSTKITGYKLSDIPVWNYDGSSTNQANGSSSEVFLYPRSIYRCPFRRNVNGAIAMCDTYDVNGAPLKTNYRYNANIIFEKYKNEKPWYGLEQEYFIFSKDTNQPIGMEYASKQGQYYCSVGSQNAYGRRISDEHMEACLYAGIKISGTNLEVAPGQHEFQIGPVEGISAADQLWIARFILEKISEHYDRYIVYHPKPLQGDWNGSGCHTNFSTESMRSQGGLKVITEAMNKLRTKHSEHMKVYGIDNDLRLTGNHETASINEFSYGIGSRQCSVRIPNDTAKNSCGYFEDRRPAANIDPYQVTSIILQTVCESD</sequence>
<evidence type="ECO:0000256" key="6">
    <source>
        <dbReference type="ARBA" id="ARBA00049436"/>
    </source>
</evidence>
<dbReference type="Gene3D" id="3.30.590.10">
    <property type="entry name" value="Glutamine synthetase/guanido kinase, catalytic domain"/>
    <property type="match status" value="1"/>
</dbReference>
<comment type="similarity">
    <text evidence="1 7">Belongs to the glutamine synthetase family.</text>
</comment>
<keyword evidence="4" id="KW-0547">Nucleotide-binding</keyword>
<evidence type="ECO:0000313" key="10">
    <source>
        <dbReference type="EMBL" id="AKI80295.1"/>
    </source>
</evidence>
<evidence type="ECO:0000256" key="5">
    <source>
        <dbReference type="ARBA" id="ARBA00022840"/>
    </source>
</evidence>
<dbReference type="Proteomes" id="UP000240461">
    <property type="component" value="Segment"/>
</dbReference>
<dbReference type="PANTHER" id="PTHR20852:SF57">
    <property type="entry name" value="GLUTAMINE SYNTHETASE 2 CYTOPLASMIC"/>
    <property type="match status" value="1"/>
</dbReference>
<evidence type="ECO:0000256" key="1">
    <source>
        <dbReference type="ARBA" id="ARBA00009897"/>
    </source>
</evidence>
<accession>A0A0G2Y3D5</accession>
<organism evidence="10 11">
    <name type="scientific">Acanthamoeba polyphaga mimivirus Kroon</name>
    <dbReference type="NCBI Taxonomy" id="3069720"/>
    <lineage>
        <taxon>Viruses</taxon>
        <taxon>Varidnaviria</taxon>
        <taxon>Bamfordvirae</taxon>
        <taxon>Nucleocytoviricota</taxon>
        <taxon>Megaviricetes</taxon>
        <taxon>Imitervirales</taxon>
        <taxon>Mimiviridae</taxon>
        <taxon>Megamimivirinae</taxon>
        <taxon>Mimivirus</taxon>
        <taxon>Mimivirus lagoaense</taxon>
    </lineage>
</organism>
<evidence type="ECO:0000256" key="4">
    <source>
        <dbReference type="ARBA" id="ARBA00022741"/>
    </source>
</evidence>
<dbReference type="Pfam" id="PF00120">
    <property type="entry name" value="Gln-synt_C"/>
    <property type="match status" value="1"/>
</dbReference>
<dbReference type="PROSITE" id="PS00181">
    <property type="entry name" value="GLNA_ATP"/>
    <property type="match status" value="1"/>
</dbReference>
<dbReference type="InterPro" id="IPR027302">
    <property type="entry name" value="Gln_synth_N_conserv_site"/>
</dbReference>
<evidence type="ECO:0000259" key="8">
    <source>
        <dbReference type="PROSITE" id="PS51986"/>
    </source>
</evidence>
<feature type="domain" description="GS catalytic" evidence="9">
    <location>
        <begin position="125"/>
        <end position="369"/>
    </location>
</feature>
<protein>
    <recommendedName>
        <fullName evidence="2">glutamine synthetase</fullName>
        <ecNumber evidence="2">6.3.1.2</ecNumber>
    </recommendedName>
</protein>
<keyword evidence="11" id="KW-1185">Reference proteome</keyword>
<name>A0A0G2Y3D5_9VIRU</name>
<dbReference type="EMBL" id="KM982402">
    <property type="protein sequence ID" value="AKI80295.1"/>
    <property type="molecule type" value="Genomic_DNA"/>
</dbReference>
<dbReference type="PROSITE" id="PS00180">
    <property type="entry name" value="GLNA_1"/>
    <property type="match status" value="1"/>
</dbReference>
<dbReference type="EC" id="6.3.1.2" evidence="2"/>
<dbReference type="SUPFAM" id="SSF55931">
    <property type="entry name" value="Glutamine synthetase/guanido kinase"/>
    <property type="match status" value="1"/>
</dbReference>
<keyword evidence="5" id="KW-0067">ATP-binding</keyword>
<reference evidence="10 11" key="1">
    <citation type="submission" date="2014-10" db="EMBL/GenBank/DDBJ databases">
        <title>Pan-genome analysis of Brazilian lineage A amoebal mimiviruses.</title>
        <authorList>
            <person name="Assis F.L."/>
            <person name="Abrahao J.S."/>
            <person name="Kroon E.G."/>
            <person name="Dornas F.P."/>
            <person name="Andrade K.R."/>
            <person name="Borato P.V.M."/>
            <person name="Pilotto M.R."/>
            <person name="Benamar S."/>
            <person name="LaScola B."/>
            <person name="Colson P."/>
        </authorList>
    </citation>
    <scope>NUCLEOTIDE SEQUENCE [LARGE SCALE GENOMIC DNA]</scope>
    <source>
        <strain evidence="10 11">Kroon</strain>
    </source>
</reference>
<dbReference type="InterPro" id="IPR050292">
    <property type="entry name" value="Glutamine_Synthetase"/>
</dbReference>
<dbReference type="InterPro" id="IPR036651">
    <property type="entry name" value="Gln_synt_N_sf"/>
</dbReference>
<dbReference type="GO" id="GO:0005524">
    <property type="term" value="F:ATP binding"/>
    <property type="evidence" value="ECO:0007669"/>
    <property type="project" value="UniProtKB-KW"/>
</dbReference>
<comment type="catalytic activity">
    <reaction evidence="6">
        <text>L-glutamate + NH4(+) + ATP = L-glutamine + ADP + phosphate + H(+)</text>
        <dbReference type="Rhea" id="RHEA:16169"/>
        <dbReference type="ChEBI" id="CHEBI:15378"/>
        <dbReference type="ChEBI" id="CHEBI:28938"/>
        <dbReference type="ChEBI" id="CHEBI:29985"/>
        <dbReference type="ChEBI" id="CHEBI:30616"/>
        <dbReference type="ChEBI" id="CHEBI:43474"/>
        <dbReference type="ChEBI" id="CHEBI:58359"/>
        <dbReference type="ChEBI" id="CHEBI:456216"/>
        <dbReference type="EC" id="6.3.1.2"/>
    </reaction>
</comment>
<feature type="domain" description="GS beta-grasp" evidence="8">
    <location>
        <begin position="35"/>
        <end position="118"/>
    </location>
</feature>
<evidence type="ECO:0000256" key="7">
    <source>
        <dbReference type="PROSITE-ProRule" id="PRU01330"/>
    </source>
</evidence>
<dbReference type="GO" id="GO:0004356">
    <property type="term" value="F:glutamine synthetase activity"/>
    <property type="evidence" value="ECO:0007669"/>
    <property type="project" value="UniProtKB-EC"/>
</dbReference>